<evidence type="ECO:0008006" key="3">
    <source>
        <dbReference type="Google" id="ProtNLM"/>
    </source>
</evidence>
<dbReference type="RefSeq" id="WP_252588217.1">
    <property type="nucleotide sequence ID" value="NZ_JAMWYS010000036.1"/>
</dbReference>
<name>A0A9X2JFL5_9SPHI</name>
<proteinExistence type="predicted"/>
<reference evidence="1" key="1">
    <citation type="submission" date="2022-06" db="EMBL/GenBank/DDBJ databases">
        <title>Solitalea sp. MAHUQ-68 isolated from rhizospheric soil.</title>
        <authorList>
            <person name="Huq M.A."/>
        </authorList>
    </citation>
    <scope>NUCLEOTIDE SEQUENCE</scope>
    <source>
        <strain evidence="1">MAHUQ-68</strain>
    </source>
</reference>
<dbReference type="AlphaFoldDB" id="A0A9X2JFL5"/>
<comment type="caution">
    <text evidence="1">The sequence shown here is derived from an EMBL/GenBank/DDBJ whole genome shotgun (WGS) entry which is preliminary data.</text>
</comment>
<gene>
    <name evidence="1" type="ORF">NF867_11865</name>
</gene>
<organism evidence="1 2">
    <name type="scientific">Solitalea agri</name>
    <dbReference type="NCBI Taxonomy" id="2953739"/>
    <lineage>
        <taxon>Bacteria</taxon>
        <taxon>Pseudomonadati</taxon>
        <taxon>Bacteroidota</taxon>
        <taxon>Sphingobacteriia</taxon>
        <taxon>Sphingobacteriales</taxon>
        <taxon>Sphingobacteriaceae</taxon>
        <taxon>Solitalea</taxon>
    </lineage>
</organism>
<keyword evidence="2" id="KW-1185">Reference proteome</keyword>
<sequence length="59" mass="6316">MKNNNLLLTDLNCAELLEVNGGAIDKDSWSYRLGHAVGDTLNQVAGVASRALDLVYGLL</sequence>
<dbReference type="EMBL" id="JAMWYS010000036">
    <property type="protein sequence ID" value="MCO4293561.1"/>
    <property type="molecule type" value="Genomic_DNA"/>
</dbReference>
<evidence type="ECO:0000313" key="2">
    <source>
        <dbReference type="Proteomes" id="UP001155182"/>
    </source>
</evidence>
<accession>A0A9X2JFL5</accession>
<evidence type="ECO:0000313" key="1">
    <source>
        <dbReference type="EMBL" id="MCO4293561.1"/>
    </source>
</evidence>
<protein>
    <recommendedName>
        <fullName evidence="3">Bacteriocin</fullName>
    </recommendedName>
</protein>
<dbReference type="Proteomes" id="UP001155182">
    <property type="component" value="Unassembled WGS sequence"/>
</dbReference>